<feature type="compositionally biased region" description="Low complexity" evidence="2">
    <location>
        <begin position="145"/>
        <end position="157"/>
    </location>
</feature>
<proteinExistence type="predicted"/>
<comment type="caution">
    <text evidence="4">The sequence shown here is derived from an EMBL/GenBank/DDBJ whole genome shotgun (WGS) entry which is preliminary data.</text>
</comment>
<organism evidence="4 5">
    <name type="scientific">Nocardiopsis codii</name>
    <dbReference type="NCBI Taxonomy" id="3065942"/>
    <lineage>
        <taxon>Bacteria</taxon>
        <taxon>Bacillati</taxon>
        <taxon>Actinomycetota</taxon>
        <taxon>Actinomycetes</taxon>
        <taxon>Streptosporangiales</taxon>
        <taxon>Nocardiopsidaceae</taxon>
        <taxon>Nocardiopsis</taxon>
    </lineage>
</organism>
<evidence type="ECO:0000313" key="5">
    <source>
        <dbReference type="Proteomes" id="UP001356095"/>
    </source>
</evidence>
<evidence type="ECO:0000313" key="4">
    <source>
        <dbReference type="EMBL" id="MEE2036010.1"/>
    </source>
</evidence>
<dbReference type="Gene3D" id="2.60.40.1240">
    <property type="match status" value="1"/>
</dbReference>
<reference evidence="4 5" key="1">
    <citation type="submission" date="2023-08" db="EMBL/GenBank/DDBJ databases">
        <authorList>
            <person name="Girao M."/>
            <person name="Carvalho M.F."/>
        </authorList>
    </citation>
    <scope>NUCLEOTIDE SEQUENCE [LARGE SCALE GENOMIC DNA]</scope>
    <source>
        <strain evidence="4 5">CT-R113</strain>
    </source>
</reference>
<gene>
    <name evidence="4" type="ORF">Q8791_02085</name>
</gene>
<keyword evidence="3" id="KW-0812">Transmembrane</keyword>
<dbReference type="RefSeq" id="WP_330089840.1">
    <property type="nucleotide sequence ID" value="NZ_JAUZMY010000002.1"/>
</dbReference>
<keyword evidence="5" id="KW-1185">Reference proteome</keyword>
<evidence type="ECO:0000256" key="3">
    <source>
        <dbReference type="SAM" id="Phobius"/>
    </source>
</evidence>
<feature type="compositionally biased region" description="Pro residues" evidence="2">
    <location>
        <begin position="10"/>
        <end position="31"/>
    </location>
</feature>
<feature type="compositionally biased region" description="Pro residues" evidence="2">
    <location>
        <begin position="48"/>
        <end position="73"/>
    </location>
</feature>
<keyword evidence="3" id="KW-1133">Transmembrane helix</keyword>
<feature type="region of interest" description="Disordered" evidence="2">
    <location>
        <begin position="108"/>
        <end position="157"/>
    </location>
</feature>
<keyword evidence="3" id="KW-0472">Membrane</keyword>
<evidence type="ECO:0008006" key="6">
    <source>
        <dbReference type="Google" id="ProtNLM"/>
    </source>
</evidence>
<accession>A0ABU7K1H8</accession>
<feature type="transmembrane region" description="Helical" evidence="3">
    <location>
        <begin position="82"/>
        <end position="106"/>
    </location>
</feature>
<keyword evidence="1" id="KW-0732">Signal</keyword>
<sequence>MSYPQYPSGPQQPPYGQPPQGPPPGGQPPYGPTGGQPPYGPTGGQPPYGGPPGGQPPYDMPPGGQPPYGPPPKKGMSTGAKVGIGVGGCLGLVIIAIVVIVIIASLSGSGGDTPAQPETSSASEAETSDDTESSPAEEPVTDESGITATATQTGTAGDVLDDTTYTVVDVEITNNSSEAVDVNPIYFTFVLDDGTERDDWAETIFADITPMEAVSVEPGDSVSGQLATVGEVTVAELRFDPSFGMREPIVIPVG</sequence>
<evidence type="ECO:0000256" key="1">
    <source>
        <dbReference type="ARBA" id="ARBA00022729"/>
    </source>
</evidence>
<name>A0ABU7K1H8_9ACTN</name>
<protein>
    <recommendedName>
        <fullName evidence="6">DUF4352 domain-containing protein</fullName>
    </recommendedName>
</protein>
<evidence type="ECO:0000256" key="2">
    <source>
        <dbReference type="SAM" id="MobiDB-lite"/>
    </source>
</evidence>
<dbReference type="SUPFAM" id="SSF81995">
    <property type="entry name" value="beta-sandwich domain of Sec23/24"/>
    <property type="match status" value="1"/>
</dbReference>
<dbReference type="InterPro" id="IPR029050">
    <property type="entry name" value="Immunoprotect_excell_Ig-like"/>
</dbReference>
<dbReference type="EMBL" id="JAUZMY010000002">
    <property type="protein sequence ID" value="MEE2036010.1"/>
    <property type="molecule type" value="Genomic_DNA"/>
</dbReference>
<dbReference type="Proteomes" id="UP001356095">
    <property type="component" value="Unassembled WGS sequence"/>
</dbReference>
<feature type="region of interest" description="Disordered" evidence="2">
    <location>
        <begin position="1"/>
        <end position="76"/>
    </location>
</feature>